<dbReference type="Proteomes" id="UP000319837">
    <property type="component" value="Unassembled WGS sequence"/>
</dbReference>
<dbReference type="EMBL" id="RIBP01000001">
    <property type="protein sequence ID" value="TRZ39933.1"/>
    <property type="molecule type" value="Genomic_DNA"/>
</dbReference>
<protein>
    <submittedName>
        <fullName evidence="1">Uncharacterized protein</fullName>
    </submittedName>
</protein>
<comment type="caution">
    <text evidence="1">The sequence shown here is derived from an EMBL/GenBank/DDBJ whole genome shotgun (WGS) entry which is preliminary data.</text>
</comment>
<accession>A0A553SSF6</accession>
<sequence>MSYDELALRLNKKMSELENTLFNYQSFTNEWNLKLNSNISCSIKNMDISNMVFPLINLKAFAISEEGINFHLSHFLIHWCFMQSFIQKKMGNKKCPVIILSISAMYKMCIDNASVKIQKLISAVF</sequence>
<name>A0A553SSF6_NIACI</name>
<reference evidence="2" key="1">
    <citation type="submission" date="2018-10" db="EMBL/GenBank/DDBJ databases">
        <title>FDA dAtabase for Regulatory Grade micrObial Sequences (FDA-ARGOS): Supporting development and validation of Infectious Disease Dx tests.</title>
        <authorList>
            <person name="Minogue T."/>
            <person name="Wolcott M."/>
            <person name="Wasieloski L."/>
            <person name="Aguilar W."/>
            <person name="Moore D."/>
            <person name="Tallon L."/>
            <person name="Sadzewicz L."/>
            <person name="Sengamalay N."/>
            <person name="Ott S."/>
            <person name="Godinez A."/>
            <person name="Nagaraj S."/>
            <person name="Vavikolanu K."/>
            <person name="Vyas G."/>
            <person name="Nadendla S."/>
            <person name="George J."/>
            <person name="Sichtig H."/>
        </authorList>
    </citation>
    <scope>NUCLEOTIDE SEQUENCE [LARGE SCALE GENOMIC DNA]</scope>
    <source>
        <strain evidence="2">FDAARGOS_343</strain>
    </source>
</reference>
<proteinExistence type="predicted"/>
<evidence type="ECO:0000313" key="2">
    <source>
        <dbReference type="Proteomes" id="UP000319837"/>
    </source>
</evidence>
<dbReference type="AlphaFoldDB" id="A0A553SSF6"/>
<organism evidence="1 2">
    <name type="scientific">Niallia circulans</name>
    <name type="common">Bacillus circulans</name>
    <dbReference type="NCBI Taxonomy" id="1397"/>
    <lineage>
        <taxon>Bacteria</taxon>
        <taxon>Bacillati</taxon>
        <taxon>Bacillota</taxon>
        <taxon>Bacilli</taxon>
        <taxon>Bacillales</taxon>
        <taxon>Bacillaceae</taxon>
        <taxon>Niallia</taxon>
    </lineage>
</organism>
<gene>
    <name evidence="1" type="ORF">CEQ21_03035</name>
</gene>
<evidence type="ECO:0000313" key="1">
    <source>
        <dbReference type="EMBL" id="TRZ39933.1"/>
    </source>
</evidence>